<keyword evidence="3" id="KW-1185">Reference proteome</keyword>
<reference evidence="2 3" key="1">
    <citation type="submission" date="2016-10" db="EMBL/GenBank/DDBJ databases">
        <title>Evaluation of Human, Animal and Environmental Mycobacterium chelonae Isolates by Core Genome Phylogenomic Analysis, Targeted Gene Comparison, and Anti-microbial Susceptibility Patterns: A Tale of Mistaken Identities.</title>
        <authorList>
            <person name="Fogelson S.B."/>
            <person name="Camus A.C."/>
            <person name="Lorenz W."/>
            <person name="Vasireddy R."/>
            <person name="Vasireddy S."/>
            <person name="Smith T."/>
            <person name="Brown-Elliott B.A."/>
            <person name="Wallace R.J.Jr."/>
            <person name="Hasan N.A."/>
            <person name="Reischl U."/>
            <person name="Sanchez S."/>
        </authorList>
    </citation>
    <scope>NUCLEOTIDE SEQUENCE [LARGE SCALE GENOMIC DNA]</scope>
    <source>
        <strain evidence="2 3">8528</strain>
    </source>
</reference>
<sequence length="108" mass="12643">MADLSHLPDEVVYALRHGKLPPSLADPQAELQESEDAERFRDRFHALTAEKVADWLDENPDYGNRVPADVQKRIEDDCKRQIQYEWRNFVQQSDNPADDEDDGYRSPW</sequence>
<proteinExistence type="predicted"/>
<dbReference type="Proteomes" id="UP000179621">
    <property type="component" value="Unassembled WGS sequence"/>
</dbReference>
<organism evidence="2 3">
    <name type="scientific">Mycobacteroides saopaulense</name>
    <dbReference type="NCBI Taxonomy" id="1578165"/>
    <lineage>
        <taxon>Bacteria</taxon>
        <taxon>Bacillati</taxon>
        <taxon>Actinomycetota</taxon>
        <taxon>Actinomycetes</taxon>
        <taxon>Mycobacteriales</taxon>
        <taxon>Mycobacteriaceae</taxon>
        <taxon>Mycobacteroides</taxon>
    </lineage>
</organism>
<name>A0ABX3BVM8_9MYCO</name>
<evidence type="ECO:0000256" key="1">
    <source>
        <dbReference type="SAM" id="MobiDB-lite"/>
    </source>
</evidence>
<evidence type="ECO:0000313" key="3">
    <source>
        <dbReference type="Proteomes" id="UP000179621"/>
    </source>
</evidence>
<protein>
    <submittedName>
        <fullName evidence="2">Uncharacterized protein</fullName>
    </submittedName>
</protein>
<evidence type="ECO:0000313" key="2">
    <source>
        <dbReference type="EMBL" id="OHU06470.1"/>
    </source>
</evidence>
<dbReference type="RefSeq" id="WP_070910633.1">
    <property type="nucleotide sequence ID" value="NZ_MLIC01000002.1"/>
</dbReference>
<feature type="region of interest" description="Disordered" evidence="1">
    <location>
        <begin position="87"/>
        <end position="108"/>
    </location>
</feature>
<gene>
    <name evidence="2" type="ORF">BKG73_23415</name>
</gene>
<dbReference type="EMBL" id="MLIH01000035">
    <property type="protein sequence ID" value="OHU06470.1"/>
    <property type="molecule type" value="Genomic_DNA"/>
</dbReference>
<accession>A0ABX3BVM8</accession>
<comment type="caution">
    <text evidence="2">The sequence shown here is derived from an EMBL/GenBank/DDBJ whole genome shotgun (WGS) entry which is preliminary data.</text>
</comment>